<dbReference type="SMART" id="SM00347">
    <property type="entry name" value="HTH_MARR"/>
    <property type="match status" value="1"/>
</dbReference>
<dbReference type="GO" id="GO:0003700">
    <property type="term" value="F:DNA-binding transcription factor activity"/>
    <property type="evidence" value="ECO:0007669"/>
    <property type="project" value="InterPro"/>
</dbReference>
<evidence type="ECO:0000259" key="2">
    <source>
        <dbReference type="PROSITE" id="PS50995"/>
    </source>
</evidence>
<protein>
    <submittedName>
        <fullName evidence="3">MarR family protein</fullName>
    </submittedName>
</protein>
<dbReference type="KEGG" id="nal:B005_4469"/>
<reference evidence="4" key="2">
    <citation type="submission" date="2012-08" db="EMBL/GenBank/DDBJ databases">
        <title>Whole-genome sequence of Nocardiopsis alba strain ATCC BAA-2165 associated with honeybees.</title>
        <authorList>
            <person name="Qiao J."/>
            <person name="Chen L."/>
            <person name="Li Y."/>
            <person name="Wang J."/>
            <person name="Zhang W."/>
            <person name="Chen S."/>
        </authorList>
    </citation>
    <scope>NUCLEOTIDE SEQUENCE [LARGE SCALE GENOMIC DNA]</scope>
    <source>
        <strain evidence="4">ATCC BAA-2165 / BE74</strain>
    </source>
</reference>
<feature type="compositionally biased region" description="Basic and acidic residues" evidence="1">
    <location>
        <begin position="7"/>
        <end position="25"/>
    </location>
</feature>
<dbReference type="PATRIC" id="fig|1205910.3.peg.4216"/>
<dbReference type="eggNOG" id="COG1846">
    <property type="taxonomic scope" value="Bacteria"/>
</dbReference>
<proteinExistence type="predicted"/>
<dbReference type="EMBL" id="CP003788">
    <property type="protein sequence ID" value="AFR07369.1"/>
    <property type="molecule type" value="Genomic_DNA"/>
</dbReference>
<dbReference type="Gene3D" id="1.10.10.10">
    <property type="entry name" value="Winged helix-like DNA-binding domain superfamily/Winged helix DNA-binding domain"/>
    <property type="match status" value="1"/>
</dbReference>
<dbReference type="PANTHER" id="PTHR33164">
    <property type="entry name" value="TRANSCRIPTIONAL REGULATOR, MARR FAMILY"/>
    <property type="match status" value="1"/>
</dbReference>
<dbReference type="AlphaFoldDB" id="J7L994"/>
<evidence type="ECO:0000313" key="4">
    <source>
        <dbReference type="Proteomes" id="UP000003779"/>
    </source>
</evidence>
<dbReference type="InterPro" id="IPR036388">
    <property type="entry name" value="WH-like_DNA-bd_sf"/>
</dbReference>
<reference evidence="3 4" key="1">
    <citation type="journal article" date="2012" name="J. Bacteriol.">
        <title>Whole-Genome Sequence of Nocardiopsis alba Strain ATCC BAA-2165, Associated with Honeybees.</title>
        <authorList>
            <person name="Qiao J."/>
            <person name="Chen L."/>
            <person name="Li Y."/>
            <person name="Wang J."/>
            <person name="Zhang W."/>
            <person name="Chen S."/>
        </authorList>
    </citation>
    <scope>NUCLEOTIDE SEQUENCE [LARGE SCALE GENOMIC DNA]</scope>
    <source>
        <strain evidence="4">ATCC BAA-2165 / BE74</strain>
    </source>
</reference>
<feature type="domain" description="HTH marR-type" evidence="2">
    <location>
        <begin position="36"/>
        <end position="168"/>
    </location>
</feature>
<organism evidence="3 4">
    <name type="scientific">Nocardiopsis alba (strain ATCC BAA-2165 / BE74)</name>
    <dbReference type="NCBI Taxonomy" id="1205910"/>
    <lineage>
        <taxon>Bacteria</taxon>
        <taxon>Bacillati</taxon>
        <taxon>Actinomycetota</taxon>
        <taxon>Actinomycetes</taxon>
        <taxon>Streptosporangiales</taxon>
        <taxon>Nocardiopsidaceae</taxon>
        <taxon>Nocardiopsis</taxon>
    </lineage>
</organism>
<dbReference type="Pfam" id="PF12802">
    <property type="entry name" value="MarR_2"/>
    <property type="match status" value="1"/>
</dbReference>
<dbReference type="PROSITE" id="PS50995">
    <property type="entry name" value="HTH_MARR_2"/>
    <property type="match status" value="1"/>
</dbReference>
<dbReference type="SUPFAM" id="SSF46785">
    <property type="entry name" value="Winged helix' DNA-binding domain"/>
    <property type="match status" value="1"/>
</dbReference>
<dbReference type="PANTHER" id="PTHR33164:SF43">
    <property type="entry name" value="HTH-TYPE TRANSCRIPTIONAL REPRESSOR YETL"/>
    <property type="match status" value="1"/>
</dbReference>
<dbReference type="HOGENOM" id="CLU_083287_8_4_11"/>
<accession>J7L994</accession>
<name>J7L994_NOCAA</name>
<evidence type="ECO:0000256" key="1">
    <source>
        <dbReference type="SAM" id="MobiDB-lite"/>
    </source>
</evidence>
<dbReference type="InterPro" id="IPR036390">
    <property type="entry name" value="WH_DNA-bd_sf"/>
</dbReference>
<gene>
    <name evidence="3" type="ordered locus">B005_4469</name>
</gene>
<feature type="region of interest" description="Disordered" evidence="1">
    <location>
        <begin position="1"/>
        <end position="31"/>
    </location>
</feature>
<dbReference type="InterPro" id="IPR039422">
    <property type="entry name" value="MarR/SlyA-like"/>
</dbReference>
<dbReference type="GO" id="GO:0006950">
    <property type="term" value="P:response to stress"/>
    <property type="evidence" value="ECO:0007669"/>
    <property type="project" value="TreeGrafter"/>
</dbReference>
<dbReference type="InterPro" id="IPR000835">
    <property type="entry name" value="HTH_MarR-typ"/>
</dbReference>
<sequence length="173" mass="18490">MFSNEHVLGKARREPRSGALDRTRDVGSMSETNVGNALHPLLLRKVVAALDTAAADLVGAHDLTADRWRMLEVLVLAGPMSMARLSEELSLAGATATRVADRLVGDALAYRDVDPDDRRRVVLRAAERGRALHAELSPEVTRAQEHVLAGLGEAERAGLARLAHALAGAPPLT</sequence>
<evidence type="ECO:0000313" key="3">
    <source>
        <dbReference type="EMBL" id="AFR07369.1"/>
    </source>
</evidence>
<dbReference type="STRING" id="1205910.B005_4469"/>
<dbReference type="Proteomes" id="UP000003779">
    <property type="component" value="Chromosome"/>
</dbReference>